<dbReference type="SUPFAM" id="SSF53098">
    <property type="entry name" value="Ribonuclease H-like"/>
    <property type="match status" value="1"/>
</dbReference>
<keyword evidence="4" id="KW-1185">Reference proteome</keyword>
<feature type="compositionally biased region" description="Polar residues" evidence="1">
    <location>
        <begin position="33"/>
        <end position="54"/>
    </location>
</feature>
<dbReference type="InterPro" id="IPR001584">
    <property type="entry name" value="Integrase_cat-core"/>
</dbReference>
<accession>A0A9Q1J3N0</accession>
<reference evidence="3" key="1">
    <citation type="journal article" date="2023" name="Science">
        <title>Genome structures resolve the early diversification of teleost fishes.</title>
        <authorList>
            <person name="Parey E."/>
            <person name="Louis A."/>
            <person name="Montfort J."/>
            <person name="Bouchez O."/>
            <person name="Roques C."/>
            <person name="Iampietro C."/>
            <person name="Lluch J."/>
            <person name="Castinel A."/>
            <person name="Donnadieu C."/>
            <person name="Desvignes T."/>
            <person name="Floi Bucao C."/>
            <person name="Jouanno E."/>
            <person name="Wen M."/>
            <person name="Mejri S."/>
            <person name="Dirks R."/>
            <person name="Jansen H."/>
            <person name="Henkel C."/>
            <person name="Chen W.J."/>
            <person name="Zahm M."/>
            <person name="Cabau C."/>
            <person name="Klopp C."/>
            <person name="Thompson A.W."/>
            <person name="Robinson-Rechavi M."/>
            <person name="Braasch I."/>
            <person name="Lecointre G."/>
            <person name="Bobe J."/>
            <person name="Postlethwait J.H."/>
            <person name="Berthelot C."/>
            <person name="Roest Crollius H."/>
            <person name="Guiguen Y."/>
        </authorList>
    </citation>
    <scope>NUCLEOTIDE SEQUENCE</scope>
    <source>
        <strain evidence="3">WJC10195</strain>
    </source>
</reference>
<feature type="region of interest" description="Disordered" evidence="1">
    <location>
        <begin position="1"/>
        <end position="54"/>
    </location>
</feature>
<proteinExistence type="predicted"/>
<dbReference type="InterPro" id="IPR043502">
    <property type="entry name" value="DNA/RNA_pol_sf"/>
</dbReference>
<dbReference type="InterPro" id="IPR036397">
    <property type="entry name" value="RNaseH_sf"/>
</dbReference>
<dbReference type="GO" id="GO:0015074">
    <property type="term" value="P:DNA integration"/>
    <property type="evidence" value="ECO:0007669"/>
    <property type="project" value="InterPro"/>
</dbReference>
<sequence>MQVRSSSTVHHDLSSPNIDPGQRDSRAKHGYQHSPNINTATDWSNGQGGHSNPSATADLAKFLARSQLITTGLTKFDDKVENYWAWKSSFSNAIEGLDLTAAEELDLLVKWLGKESSEYARRIKSVHIKHPAAGLKMTWERLEQCYGTPKAIEKALFTRLENFPKIANRDPQKLRDLSDLLLEIEAAKQDNVLPGLSYLDTARGIHPIEKLPYNLQDKWTSHGSRFKEQYRVPFPPFAVFSKFIHDVAKARNDHSFILPSSSNTLSRRERPDEGYGYMKHRVSVHSTQVSPPGQEDKSAKPTADLLMNCPIHKKPHPLNRCRGFREKPLEEQRQYIKENAICFHCCASMTHIAKNCRTAVTCSECGSDRHIAALHPGPASWNLMPPPPNAEHGGEEDGIKEEITSRCTEVCGEGMSSRACSKICLVNVYPNGHRKVTKKMYAILDEQSNRSLARPEFFHIFDDNSVPSPNTLKTCAGITETAGRRACGYMIESIEQKINLPLPTLVECDEIPDNRKPGKIHIVFDSSARYDGVSLNDVLLTGPDLNNSLLGILVRFRKELVAVTGDIEHMFHCFVVKKEHRDYLRFLWFRNNDMSSDIVDYCIKVHVFGNTPSPAVTIYGLRRAAREEEDSYGSYVRRFVEEDFYVDDALKSFATEEEAIRVLQQAQERLALSNLRLHKIASNRTAVINAFPVDDLARDVQDLDLSKDEIPLQRSLGICWNLVSDTFTFRVQDDDKPFTRRGVLSVVNSLFDPLGFVAPVTIQGKSLLRQLASQVGEWDSPLPHDKKAEWMKWRESLLHLQELQIPRRYASFSPSSAKSKELCVFADASVKAISAVAYFKITNQDNQCDVGFVFGKSKLAPVRETTIPRLELCAAVLAVEIAEFVVSEMHLKIDSVTFFTDSRIVLGYIYNETRRFYVYVSNRIQRIRQSTSPDQWKYVPSEQNPADFGSRSVPAALLANTTWLSGPPFLSKPLTLSSAPEVSFDLVEPASDAEIRPVVSVHITQASKGQLGVKRFERFSVLNYLIRAVARLSHIAHSFAHSTEEKSCKGWHLCKKGSTVEEQEKARRLVIKSVQREAYSEEMKCISEKRNLPTHSSIRKLNPIMDSDGLLRVGGRISQSQLVLSEINPLIIPGCHYLATLIIRHHHEMVKHQGRHFTEGAILADGLWLVGGKRYIQSTIFKCVTCRKLQGKIGQQQMSDLPAERLSTAPPFTYVGLDIFGPWEVSARRTRGGHTNSKRWAVLFTCTCVRAVHIEVVESLSTSSFINALRRFFSLRGASKQISSDQGTNFVGACKELKMDEPNTDLNKYLQEQRCSWVFNPPHSSHMGGAWERLIGVARRIMDSMFLQMKSPQLTHKVLITLMAEVCAIINARPLIPVSSDPESPLILTPTMLLTQKTGTPFSPPCEFRKTELLKQQWKQVQSLADTFWERWRREYLTTLQVRSRWQDRRPNLKEGDVVLMKDLQVRRNEWPMAVLIKTFPSTDQLTRKVEVRVIRQGTPKVFSRPITELILLLSPADSNVVV</sequence>
<evidence type="ECO:0000313" key="4">
    <source>
        <dbReference type="Proteomes" id="UP001152622"/>
    </source>
</evidence>
<dbReference type="SUPFAM" id="SSF56672">
    <property type="entry name" value="DNA/RNA polymerases"/>
    <property type="match status" value="1"/>
</dbReference>
<dbReference type="PANTHER" id="PTHR47331">
    <property type="entry name" value="PHD-TYPE DOMAIN-CONTAINING PROTEIN"/>
    <property type="match status" value="1"/>
</dbReference>
<dbReference type="InterPro" id="IPR008042">
    <property type="entry name" value="Retrotrans_Pao"/>
</dbReference>
<dbReference type="PROSITE" id="PS50994">
    <property type="entry name" value="INTEGRASE"/>
    <property type="match status" value="1"/>
</dbReference>
<name>A0A9Q1J3N0_SYNKA</name>
<dbReference type="Pfam" id="PF18701">
    <property type="entry name" value="DUF5641"/>
    <property type="match status" value="1"/>
</dbReference>
<protein>
    <recommendedName>
        <fullName evidence="2">Integrase catalytic domain-containing protein</fullName>
    </recommendedName>
</protein>
<dbReference type="Pfam" id="PF05380">
    <property type="entry name" value="Peptidase_A17"/>
    <property type="match status" value="1"/>
</dbReference>
<dbReference type="InterPro" id="IPR040676">
    <property type="entry name" value="DUF5641"/>
</dbReference>
<evidence type="ECO:0000256" key="1">
    <source>
        <dbReference type="SAM" id="MobiDB-lite"/>
    </source>
</evidence>
<feature type="domain" description="Integrase catalytic" evidence="2">
    <location>
        <begin position="1206"/>
        <end position="1398"/>
    </location>
</feature>
<evidence type="ECO:0000313" key="3">
    <source>
        <dbReference type="EMBL" id="KAJ8364608.1"/>
    </source>
</evidence>
<dbReference type="InterPro" id="IPR012337">
    <property type="entry name" value="RNaseH-like_sf"/>
</dbReference>
<gene>
    <name evidence="3" type="ORF">SKAU_G00134390</name>
</gene>
<dbReference type="Proteomes" id="UP001152622">
    <property type="component" value="Chromosome 4"/>
</dbReference>
<dbReference type="EMBL" id="JAINUF010000004">
    <property type="protein sequence ID" value="KAJ8364608.1"/>
    <property type="molecule type" value="Genomic_DNA"/>
</dbReference>
<dbReference type="Gene3D" id="3.30.420.10">
    <property type="entry name" value="Ribonuclease H-like superfamily/Ribonuclease H"/>
    <property type="match status" value="1"/>
</dbReference>
<dbReference type="GO" id="GO:0003676">
    <property type="term" value="F:nucleic acid binding"/>
    <property type="evidence" value="ECO:0007669"/>
    <property type="project" value="InterPro"/>
</dbReference>
<organism evidence="3 4">
    <name type="scientific">Synaphobranchus kaupii</name>
    <name type="common">Kaup's arrowtooth eel</name>
    <dbReference type="NCBI Taxonomy" id="118154"/>
    <lineage>
        <taxon>Eukaryota</taxon>
        <taxon>Metazoa</taxon>
        <taxon>Chordata</taxon>
        <taxon>Craniata</taxon>
        <taxon>Vertebrata</taxon>
        <taxon>Euteleostomi</taxon>
        <taxon>Actinopterygii</taxon>
        <taxon>Neopterygii</taxon>
        <taxon>Teleostei</taxon>
        <taxon>Anguilliformes</taxon>
        <taxon>Synaphobranchidae</taxon>
        <taxon>Synaphobranchus</taxon>
    </lineage>
</organism>
<dbReference type="OrthoDB" id="6122721at2759"/>
<dbReference type="PANTHER" id="PTHR47331:SF6">
    <property type="entry name" value="DOUBLECORTIN DOMAIN-CONTAINING PROTEIN"/>
    <property type="match status" value="1"/>
</dbReference>
<evidence type="ECO:0000259" key="2">
    <source>
        <dbReference type="PROSITE" id="PS50994"/>
    </source>
</evidence>
<comment type="caution">
    <text evidence="3">The sequence shown here is derived from an EMBL/GenBank/DDBJ whole genome shotgun (WGS) entry which is preliminary data.</text>
</comment>